<dbReference type="InterPro" id="IPR036890">
    <property type="entry name" value="HATPase_C_sf"/>
</dbReference>
<dbReference type="EMBL" id="CP139960">
    <property type="protein sequence ID" value="WQD36375.1"/>
    <property type="molecule type" value="Genomic_DNA"/>
</dbReference>
<evidence type="ECO:0000256" key="9">
    <source>
        <dbReference type="ARBA" id="ARBA00022777"/>
    </source>
</evidence>
<dbReference type="PANTHER" id="PTHR45528">
    <property type="entry name" value="SENSOR HISTIDINE KINASE CPXA"/>
    <property type="match status" value="1"/>
</dbReference>
<dbReference type="Pfam" id="PF02518">
    <property type="entry name" value="HATPase_c"/>
    <property type="match status" value="1"/>
</dbReference>
<dbReference type="InterPro" id="IPR005467">
    <property type="entry name" value="His_kinase_dom"/>
</dbReference>
<keyword evidence="13 14" id="KW-0472">Membrane</keyword>
<evidence type="ECO:0000256" key="6">
    <source>
        <dbReference type="ARBA" id="ARBA00022679"/>
    </source>
</evidence>
<dbReference type="GO" id="GO:0016301">
    <property type="term" value="F:kinase activity"/>
    <property type="evidence" value="ECO:0007669"/>
    <property type="project" value="UniProtKB-KW"/>
</dbReference>
<dbReference type="SMART" id="SM00388">
    <property type="entry name" value="HisKA"/>
    <property type="match status" value="1"/>
</dbReference>
<dbReference type="CDD" id="cd06225">
    <property type="entry name" value="HAMP"/>
    <property type="match status" value="1"/>
</dbReference>
<evidence type="ECO:0000313" key="18">
    <source>
        <dbReference type="Proteomes" id="UP001325680"/>
    </source>
</evidence>
<dbReference type="SMART" id="SM00304">
    <property type="entry name" value="HAMP"/>
    <property type="match status" value="1"/>
</dbReference>
<dbReference type="InterPro" id="IPR003660">
    <property type="entry name" value="HAMP_dom"/>
</dbReference>
<dbReference type="SMART" id="SM00387">
    <property type="entry name" value="HATPase_c"/>
    <property type="match status" value="1"/>
</dbReference>
<dbReference type="InterPro" id="IPR003661">
    <property type="entry name" value="HisK_dim/P_dom"/>
</dbReference>
<dbReference type="SUPFAM" id="SSF158472">
    <property type="entry name" value="HAMP domain-like"/>
    <property type="match status" value="1"/>
</dbReference>
<name>A0ABZ0W2P7_9BACT</name>
<sequence>MTIQSKTTILFTLLTATVFTILSIVVYYFSNKFAYADFYKRLELRVHIASKFRFEQDHNTTESFKVIQRQFLERLPEEKSYIVPLSAAGVPQPPFPPNVPESYLSNIKKAKGETIFYQHRLDHYAGIFYKDETGDFLVIESAENIYGGEIIRQLGYILLITLIASVIIIYSVGLYFSKRAFRPFRYITERVKSISEGNLHLRLKQQPGNDEIAALVDTFNNMLDRLSTAFEAQNNFVSHASHEFRTPLTTIIAEADYALSRERNPEDYQQSLSNIVQQSEKLQRLTKGLLALAQSGFDGKTQRWEKIRLDELIFRIKENVTDVEPENKVRIKLPDLPEHEDDISVYGNEELLKVALDNIVLNGCKYSGNAPVTVELQLDKTQAIIIVTDKGIGIPTNEVKYIYDPFFRASNTSRFEGYGIGMPLTRNIMRMHRGSIEVISAENQGTTIKVFLPLASRRGLSLKQD</sequence>
<evidence type="ECO:0000256" key="3">
    <source>
        <dbReference type="ARBA" id="ARBA00012438"/>
    </source>
</evidence>
<dbReference type="SUPFAM" id="SSF55874">
    <property type="entry name" value="ATPase domain of HSP90 chaperone/DNA topoisomerase II/histidine kinase"/>
    <property type="match status" value="1"/>
</dbReference>
<organism evidence="17 18">
    <name type="scientific">Niabella yanshanensis</name>
    <dbReference type="NCBI Taxonomy" id="577386"/>
    <lineage>
        <taxon>Bacteria</taxon>
        <taxon>Pseudomonadati</taxon>
        <taxon>Bacteroidota</taxon>
        <taxon>Chitinophagia</taxon>
        <taxon>Chitinophagales</taxon>
        <taxon>Chitinophagaceae</taxon>
        <taxon>Niabella</taxon>
    </lineage>
</organism>
<evidence type="ECO:0000256" key="4">
    <source>
        <dbReference type="ARBA" id="ARBA00022475"/>
    </source>
</evidence>
<evidence type="ECO:0000259" key="15">
    <source>
        <dbReference type="PROSITE" id="PS50109"/>
    </source>
</evidence>
<proteinExistence type="predicted"/>
<evidence type="ECO:0000256" key="10">
    <source>
        <dbReference type="ARBA" id="ARBA00022840"/>
    </source>
</evidence>
<gene>
    <name evidence="17" type="ORF">U0035_11935</name>
</gene>
<keyword evidence="6" id="KW-0808">Transferase</keyword>
<dbReference type="Pfam" id="PF00672">
    <property type="entry name" value="HAMP"/>
    <property type="match status" value="1"/>
</dbReference>
<dbReference type="InterPro" id="IPR004358">
    <property type="entry name" value="Sig_transdc_His_kin-like_C"/>
</dbReference>
<evidence type="ECO:0000256" key="1">
    <source>
        <dbReference type="ARBA" id="ARBA00000085"/>
    </source>
</evidence>
<dbReference type="InterPro" id="IPR003594">
    <property type="entry name" value="HATPase_dom"/>
</dbReference>
<evidence type="ECO:0000256" key="7">
    <source>
        <dbReference type="ARBA" id="ARBA00022692"/>
    </source>
</evidence>
<feature type="transmembrane region" description="Helical" evidence="14">
    <location>
        <begin position="7"/>
        <end position="29"/>
    </location>
</feature>
<dbReference type="InterPro" id="IPR050398">
    <property type="entry name" value="HssS/ArlS-like"/>
</dbReference>
<accession>A0ABZ0W2P7</accession>
<dbReference type="Gene3D" id="1.10.287.130">
    <property type="match status" value="1"/>
</dbReference>
<feature type="domain" description="Histidine kinase" evidence="15">
    <location>
        <begin position="239"/>
        <end position="456"/>
    </location>
</feature>
<dbReference type="Gene3D" id="6.10.340.10">
    <property type="match status" value="1"/>
</dbReference>
<comment type="subcellular location">
    <subcellularLocation>
        <location evidence="2">Cell membrane</location>
        <topology evidence="2">Multi-pass membrane protein</topology>
    </subcellularLocation>
</comment>
<dbReference type="PANTHER" id="PTHR45528:SF1">
    <property type="entry name" value="SENSOR HISTIDINE KINASE CPXA"/>
    <property type="match status" value="1"/>
</dbReference>
<dbReference type="PROSITE" id="PS50885">
    <property type="entry name" value="HAMP"/>
    <property type="match status" value="1"/>
</dbReference>
<dbReference type="CDD" id="cd00082">
    <property type="entry name" value="HisKA"/>
    <property type="match status" value="1"/>
</dbReference>
<keyword evidence="5" id="KW-0597">Phosphoprotein</keyword>
<evidence type="ECO:0000256" key="5">
    <source>
        <dbReference type="ARBA" id="ARBA00022553"/>
    </source>
</evidence>
<dbReference type="PRINTS" id="PR00344">
    <property type="entry name" value="BCTRLSENSOR"/>
</dbReference>
<keyword evidence="8" id="KW-0547">Nucleotide-binding</keyword>
<dbReference type="SUPFAM" id="SSF47384">
    <property type="entry name" value="Homodimeric domain of signal transducing histidine kinase"/>
    <property type="match status" value="1"/>
</dbReference>
<dbReference type="Proteomes" id="UP001325680">
    <property type="component" value="Chromosome"/>
</dbReference>
<dbReference type="Pfam" id="PF00512">
    <property type="entry name" value="HisKA"/>
    <property type="match status" value="1"/>
</dbReference>
<keyword evidence="4" id="KW-1003">Cell membrane</keyword>
<keyword evidence="11 14" id="KW-1133">Transmembrane helix</keyword>
<dbReference type="EC" id="2.7.13.3" evidence="3"/>
<keyword evidence="7 14" id="KW-0812">Transmembrane</keyword>
<keyword evidence="18" id="KW-1185">Reference proteome</keyword>
<evidence type="ECO:0000256" key="8">
    <source>
        <dbReference type="ARBA" id="ARBA00022741"/>
    </source>
</evidence>
<keyword evidence="12" id="KW-0902">Two-component regulatory system</keyword>
<evidence type="ECO:0000256" key="2">
    <source>
        <dbReference type="ARBA" id="ARBA00004651"/>
    </source>
</evidence>
<keyword evidence="10" id="KW-0067">ATP-binding</keyword>
<evidence type="ECO:0000256" key="12">
    <source>
        <dbReference type="ARBA" id="ARBA00023012"/>
    </source>
</evidence>
<evidence type="ECO:0000313" key="17">
    <source>
        <dbReference type="EMBL" id="WQD36375.1"/>
    </source>
</evidence>
<evidence type="ECO:0000259" key="16">
    <source>
        <dbReference type="PROSITE" id="PS50885"/>
    </source>
</evidence>
<feature type="transmembrane region" description="Helical" evidence="14">
    <location>
        <begin position="154"/>
        <end position="176"/>
    </location>
</feature>
<evidence type="ECO:0000256" key="11">
    <source>
        <dbReference type="ARBA" id="ARBA00022989"/>
    </source>
</evidence>
<feature type="domain" description="HAMP" evidence="16">
    <location>
        <begin position="178"/>
        <end position="231"/>
    </location>
</feature>
<dbReference type="PROSITE" id="PS50109">
    <property type="entry name" value="HIS_KIN"/>
    <property type="match status" value="1"/>
</dbReference>
<evidence type="ECO:0000256" key="14">
    <source>
        <dbReference type="SAM" id="Phobius"/>
    </source>
</evidence>
<comment type="catalytic activity">
    <reaction evidence="1">
        <text>ATP + protein L-histidine = ADP + protein N-phospho-L-histidine.</text>
        <dbReference type="EC" id="2.7.13.3"/>
    </reaction>
</comment>
<reference evidence="17 18" key="1">
    <citation type="submission" date="2023-12" db="EMBL/GenBank/DDBJ databases">
        <title>Genome sequencing and assembly of bacterial species from a model synthetic community.</title>
        <authorList>
            <person name="Hogle S.L."/>
        </authorList>
    </citation>
    <scope>NUCLEOTIDE SEQUENCE [LARGE SCALE GENOMIC DNA]</scope>
    <source>
        <strain evidence="17 18">HAMBI_3031</strain>
    </source>
</reference>
<evidence type="ECO:0000256" key="13">
    <source>
        <dbReference type="ARBA" id="ARBA00023136"/>
    </source>
</evidence>
<dbReference type="Gene3D" id="3.30.565.10">
    <property type="entry name" value="Histidine kinase-like ATPase, C-terminal domain"/>
    <property type="match status" value="1"/>
</dbReference>
<protein>
    <recommendedName>
        <fullName evidence="3">histidine kinase</fullName>
        <ecNumber evidence="3">2.7.13.3</ecNumber>
    </recommendedName>
</protein>
<dbReference type="InterPro" id="IPR036097">
    <property type="entry name" value="HisK_dim/P_sf"/>
</dbReference>
<keyword evidence="9 17" id="KW-0418">Kinase</keyword>
<dbReference type="RefSeq" id="WP_114790020.1">
    <property type="nucleotide sequence ID" value="NZ_CP139960.1"/>
</dbReference>